<keyword evidence="2" id="KW-1185">Reference proteome</keyword>
<reference evidence="1 2" key="1">
    <citation type="submission" date="2021-06" db="EMBL/GenBank/DDBJ databases">
        <authorList>
            <person name="Kallberg Y."/>
            <person name="Tangrot J."/>
            <person name="Rosling A."/>
        </authorList>
    </citation>
    <scope>NUCLEOTIDE SEQUENCE [LARGE SCALE GENOMIC DNA]</scope>
    <source>
        <strain evidence="1 2">120-4 pot B 10/14</strain>
    </source>
</reference>
<proteinExistence type="predicted"/>
<organism evidence="1 2">
    <name type="scientific">Gigaspora margarita</name>
    <dbReference type="NCBI Taxonomy" id="4874"/>
    <lineage>
        <taxon>Eukaryota</taxon>
        <taxon>Fungi</taxon>
        <taxon>Fungi incertae sedis</taxon>
        <taxon>Mucoromycota</taxon>
        <taxon>Glomeromycotina</taxon>
        <taxon>Glomeromycetes</taxon>
        <taxon>Diversisporales</taxon>
        <taxon>Gigasporaceae</taxon>
        <taxon>Gigaspora</taxon>
    </lineage>
</organism>
<dbReference type="Proteomes" id="UP000789901">
    <property type="component" value="Unassembled WGS sequence"/>
</dbReference>
<accession>A0ABN7XJZ9</accession>
<evidence type="ECO:0000313" key="1">
    <source>
        <dbReference type="EMBL" id="CAG8854294.1"/>
    </source>
</evidence>
<dbReference type="EMBL" id="CAJVQB010135798">
    <property type="protein sequence ID" value="CAG8854294.1"/>
    <property type="molecule type" value="Genomic_DNA"/>
</dbReference>
<protein>
    <submittedName>
        <fullName evidence="1">30016_t:CDS:1</fullName>
    </submittedName>
</protein>
<feature type="non-terminal residue" evidence="1">
    <location>
        <position position="96"/>
    </location>
</feature>
<sequence>MKYVGKELENSYIVKYHDRTTEQRFDNSDSWLIGDLPVITSEINRLKYEASSMSQALANLRRQVNEFSHDVHINYVETTKDIEHLMYTPSTITVGR</sequence>
<name>A0ABN7XJZ9_GIGMA</name>
<comment type="caution">
    <text evidence="1">The sequence shown here is derived from an EMBL/GenBank/DDBJ whole genome shotgun (WGS) entry which is preliminary data.</text>
</comment>
<gene>
    <name evidence="1" type="ORF">GMARGA_LOCUS43115</name>
</gene>
<evidence type="ECO:0000313" key="2">
    <source>
        <dbReference type="Proteomes" id="UP000789901"/>
    </source>
</evidence>